<reference evidence="2 3" key="1">
    <citation type="submission" date="2020-05" db="EMBL/GenBank/DDBJ databases">
        <title>WGS assembly of Panicum virgatum.</title>
        <authorList>
            <person name="Lovell J.T."/>
            <person name="Jenkins J."/>
            <person name="Shu S."/>
            <person name="Juenger T.E."/>
            <person name="Schmutz J."/>
        </authorList>
    </citation>
    <scope>NUCLEOTIDE SEQUENCE [LARGE SCALE GENOMIC DNA]</scope>
    <source>
        <strain evidence="3">cv. AP13</strain>
    </source>
</reference>
<feature type="compositionally biased region" description="Polar residues" evidence="1">
    <location>
        <begin position="31"/>
        <end position="42"/>
    </location>
</feature>
<organism evidence="2 3">
    <name type="scientific">Panicum virgatum</name>
    <name type="common">Blackwell switchgrass</name>
    <dbReference type="NCBI Taxonomy" id="38727"/>
    <lineage>
        <taxon>Eukaryota</taxon>
        <taxon>Viridiplantae</taxon>
        <taxon>Streptophyta</taxon>
        <taxon>Embryophyta</taxon>
        <taxon>Tracheophyta</taxon>
        <taxon>Spermatophyta</taxon>
        <taxon>Magnoliopsida</taxon>
        <taxon>Liliopsida</taxon>
        <taxon>Poales</taxon>
        <taxon>Poaceae</taxon>
        <taxon>PACMAD clade</taxon>
        <taxon>Panicoideae</taxon>
        <taxon>Panicodae</taxon>
        <taxon>Paniceae</taxon>
        <taxon>Panicinae</taxon>
        <taxon>Panicum</taxon>
        <taxon>Panicum sect. Hiantes</taxon>
    </lineage>
</organism>
<dbReference type="AlphaFoldDB" id="A0A8T0US60"/>
<proteinExistence type="predicted"/>
<feature type="region of interest" description="Disordered" evidence="1">
    <location>
        <begin position="1"/>
        <end position="98"/>
    </location>
</feature>
<protein>
    <submittedName>
        <fullName evidence="2">Uncharacterized protein</fullName>
    </submittedName>
</protein>
<name>A0A8T0US60_PANVG</name>
<dbReference type="EMBL" id="CM029041">
    <property type="protein sequence ID" value="KAG2625540.1"/>
    <property type="molecule type" value="Genomic_DNA"/>
</dbReference>
<keyword evidence="3" id="KW-1185">Reference proteome</keyword>
<sequence>MLPLPSPPLSTSPPPWPPPRSRFSPCPGAAPTSSEGTGSLDGNINCVIKGAEPGHMSRAPRRGPPLLRATDPRCLPTERSKASSAMGGEDIELPVGDGKDWRSYLGGRRLGNLVKATPFQLLIKFQKSCISNPRATPDAF</sequence>
<evidence type="ECO:0000256" key="1">
    <source>
        <dbReference type="SAM" id="MobiDB-lite"/>
    </source>
</evidence>
<evidence type="ECO:0000313" key="3">
    <source>
        <dbReference type="Proteomes" id="UP000823388"/>
    </source>
</evidence>
<accession>A0A8T0US60</accession>
<dbReference type="Proteomes" id="UP000823388">
    <property type="component" value="Chromosome 3K"/>
</dbReference>
<gene>
    <name evidence="2" type="ORF">PVAP13_3KG211200</name>
</gene>
<evidence type="ECO:0000313" key="2">
    <source>
        <dbReference type="EMBL" id="KAG2625540.1"/>
    </source>
</evidence>
<comment type="caution">
    <text evidence="2">The sequence shown here is derived from an EMBL/GenBank/DDBJ whole genome shotgun (WGS) entry which is preliminary data.</text>
</comment>
<feature type="compositionally biased region" description="Pro residues" evidence="1">
    <location>
        <begin position="1"/>
        <end position="20"/>
    </location>
</feature>